<dbReference type="EMBL" id="ML994723">
    <property type="protein sequence ID" value="KAF2175837.1"/>
    <property type="molecule type" value="Genomic_DNA"/>
</dbReference>
<organism evidence="1 2">
    <name type="scientific">Zopfia rhizophila CBS 207.26</name>
    <dbReference type="NCBI Taxonomy" id="1314779"/>
    <lineage>
        <taxon>Eukaryota</taxon>
        <taxon>Fungi</taxon>
        <taxon>Dikarya</taxon>
        <taxon>Ascomycota</taxon>
        <taxon>Pezizomycotina</taxon>
        <taxon>Dothideomycetes</taxon>
        <taxon>Dothideomycetes incertae sedis</taxon>
        <taxon>Zopfiaceae</taxon>
        <taxon>Zopfia</taxon>
    </lineage>
</organism>
<reference evidence="1" key="1">
    <citation type="journal article" date="2020" name="Stud. Mycol.">
        <title>101 Dothideomycetes genomes: a test case for predicting lifestyles and emergence of pathogens.</title>
        <authorList>
            <person name="Haridas S."/>
            <person name="Albert R."/>
            <person name="Binder M."/>
            <person name="Bloem J."/>
            <person name="Labutti K."/>
            <person name="Salamov A."/>
            <person name="Andreopoulos B."/>
            <person name="Baker S."/>
            <person name="Barry K."/>
            <person name="Bills G."/>
            <person name="Bluhm B."/>
            <person name="Cannon C."/>
            <person name="Castanera R."/>
            <person name="Culley D."/>
            <person name="Daum C."/>
            <person name="Ezra D."/>
            <person name="Gonzalez J."/>
            <person name="Henrissat B."/>
            <person name="Kuo A."/>
            <person name="Liang C."/>
            <person name="Lipzen A."/>
            <person name="Lutzoni F."/>
            <person name="Magnuson J."/>
            <person name="Mondo S."/>
            <person name="Nolan M."/>
            <person name="Ohm R."/>
            <person name="Pangilinan J."/>
            <person name="Park H.-J."/>
            <person name="Ramirez L."/>
            <person name="Alfaro M."/>
            <person name="Sun H."/>
            <person name="Tritt A."/>
            <person name="Yoshinaga Y."/>
            <person name="Zwiers L.-H."/>
            <person name="Turgeon B."/>
            <person name="Goodwin S."/>
            <person name="Spatafora J."/>
            <person name="Crous P."/>
            <person name="Grigoriev I."/>
        </authorList>
    </citation>
    <scope>NUCLEOTIDE SEQUENCE</scope>
    <source>
        <strain evidence="1">CBS 207.26</strain>
    </source>
</reference>
<sequence length="77" mass="8497">MPSVSSILTCMPNGLGQPPQPAVVTYHWNNANAGLECNLPANSSHRRLASLSLERFTLQRFDAQESANFRTYCGSRD</sequence>
<proteinExistence type="predicted"/>
<protein>
    <submittedName>
        <fullName evidence="1">Uncharacterized protein</fullName>
    </submittedName>
</protein>
<evidence type="ECO:0000313" key="2">
    <source>
        <dbReference type="Proteomes" id="UP000800200"/>
    </source>
</evidence>
<dbReference type="AlphaFoldDB" id="A0A6A6D8S5"/>
<keyword evidence="2" id="KW-1185">Reference proteome</keyword>
<gene>
    <name evidence="1" type="ORF">K469DRAFT_701377</name>
</gene>
<evidence type="ECO:0000313" key="1">
    <source>
        <dbReference type="EMBL" id="KAF2175837.1"/>
    </source>
</evidence>
<accession>A0A6A6D8S5</accession>
<feature type="non-terminal residue" evidence="1">
    <location>
        <position position="77"/>
    </location>
</feature>
<name>A0A6A6D8S5_9PEZI</name>
<dbReference type="Proteomes" id="UP000800200">
    <property type="component" value="Unassembled WGS sequence"/>
</dbReference>